<sequence length="223" mass="24282">MLNTKYLAIPLLLVSAILTGCATSRSEVKLSTTTATTQSAEAISASNGRTVYIRSVRDERVFEEAPKEPSTPSLGYEGGKGSPELIKAKAIARKRNTFGKAMGDVLLGEGQTVTSVVKSDLRNALVKAGYRVEEIDASRPDMLVLDVHIKQFWAWFQPGFWAIKLNANIETVIDVSGFSSTTVSVHTEDSRQVATDSAWIEAVDKGRKAYEAEATLKLKSLQK</sequence>
<evidence type="ECO:0000256" key="1">
    <source>
        <dbReference type="SAM" id="SignalP"/>
    </source>
</evidence>
<keyword evidence="1" id="KW-0732">Signal</keyword>
<accession>A0A318IY45</accession>
<evidence type="ECO:0008006" key="4">
    <source>
        <dbReference type="Google" id="ProtNLM"/>
    </source>
</evidence>
<dbReference type="EMBL" id="QJKB01000008">
    <property type="protein sequence ID" value="PXX40235.1"/>
    <property type="molecule type" value="Genomic_DNA"/>
</dbReference>
<dbReference type="OrthoDB" id="5523946at2"/>
<dbReference type="PROSITE" id="PS51257">
    <property type="entry name" value="PROKAR_LIPOPROTEIN"/>
    <property type="match status" value="1"/>
</dbReference>
<name>A0A318IY45_9BURK</name>
<comment type="caution">
    <text evidence="2">The sequence shown here is derived from an EMBL/GenBank/DDBJ whole genome shotgun (WGS) entry which is preliminary data.</text>
</comment>
<dbReference type="AlphaFoldDB" id="A0A318IY45"/>
<protein>
    <recommendedName>
        <fullName evidence="4">Flagellar biosynthesis protein</fullName>
    </recommendedName>
</protein>
<dbReference type="RefSeq" id="WP_146218931.1">
    <property type="nucleotide sequence ID" value="NZ_QJKB01000008.1"/>
</dbReference>
<feature type="signal peptide" evidence="1">
    <location>
        <begin position="1"/>
        <end position="22"/>
    </location>
</feature>
<reference evidence="2 3" key="1">
    <citation type="submission" date="2018-05" db="EMBL/GenBank/DDBJ databases">
        <title>Genomic Encyclopedia of Type Strains, Phase IV (KMG-IV): sequencing the most valuable type-strain genomes for metagenomic binning, comparative biology and taxonomic classification.</title>
        <authorList>
            <person name="Goeker M."/>
        </authorList>
    </citation>
    <scope>NUCLEOTIDE SEQUENCE [LARGE SCALE GENOMIC DNA]</scope>
    <source>
        <strain evidence="2 3">DSM 19792</strain>
    </source>
</reference>
<keyword evidence="3" id="KW-1185">Reference proteome</keyword>
<gene>
    <name evidence="2" type="ORF">DFR42_10868</name>
</gene>
<proteinExistence type="predicted"/>
<feature type="chain" id="PRO_5016240863" description="Flagellar biosynthesis protein" evidence="1">
    <location>
        <begin position="23"/>
        <end position="223"/>
    </location>
</feature>
<organism evidence="2 3">
    <name type="scientific">Undibacterium pigrum</name>
    <dbReference type="NCBI Taxonomy" id="401470"/>
    <lineage>
        <taxon>Bacteria</taxon>
        <taxon>Pseudomonadati</taxon>
        <taxon>Pseudomonadota</taxon>
        <taxon>Betaproteobacteria</taxon>
        <taxon>Burkholderiales</taxon>
        <taxon>Oxalobacteraceae</taxon>
        <taxon>Undibacterium</taxon>
    </lineage>
</organism>
<evidence type="ECO:0000313" key="2">
    <source>
        <dbReference type="EMBL" id="PXX40235.1"/>
    </source>
</evidence>
<evidence type="ECO:0000313" key="3">
    <source>
        <dbReference type="Proteomes" id="UP000247792"/>
    </source>
</evidence>
<dbReference type="Proteomes" id="UP000247792">
    <property type="component" value="Unassembled WGS sequence"/>
</dbReference>